<gene>
    <name evidence="3" type="ORF">BDN70DRAFT_877414</name>
</gene>
<dbReference type="Proteomes" id="UP000807469">
    <property type="component" value="Unassembled WGS sequence"/>
</dbReference>
<feature type="compositionally biased region" description="Low complexity" evidence="1">
    <location>
        <begin position="223"/>
        <end position="241"/>
    </location>
</feature>
<dbReference type="Gene3D" id="3.30.40.10">
    <property type="entry name" value="Zinc/RING finger domain, C3HC4 (zinc finger)"/>
    <property type="match status" value="1"/>
</dbReference>
<keyword evidence="4" id="KW-1185">Reference proteome</keyword>
<feature type="region of interest" description="Disordered" evidence="1">
    <location>
        <begin position="30"/>
        <end position="58"/>
    </location>
</feature>
<evidence type="ECO:0000313" key="4">
    <source>
        <dbReference type="Proteomes" id="UP000807469"/>
    </source>
</evidence>
<dbReference type="GO" id="GO:0008270">
    <property type="term" value="F:zinc ion binding"/>
    <property type="evidence" value="ECO:0007669"/>
    <property type="project" value="UniProtKB-KW"/>
</dbReference>
<dbReference type="GO" id="GO:0016567">
    <property type="term" value="P:protein ubiquitination"/>
    <property type="evidence" value="ECO:0007669"/>
    <property type="project" value="TreeGrafter"/>
</dbReference>
<evidence type="ECO:0000313" key="3">
    <source>
        <dbReference type="EMBL" id="KAF9480581.1"/>
    </source>
</evidence>
<organism evidence="3 4">
    <name type="scientific">Pholiota conissans</name>
    <dbReference type="NCBI Taxonomy" id="109636"/>
    <lineage>
        <taxon>Eukaryota</taxon>
        <taxon>Fungi</taxon>
        <taxon>Dikarya</taxon>
        <taxon>Basidiomycota</taxon>
        <taxon>Agaricomycotina</taxon>
        <taxon>Agaricomycetes</taxon>
        <taxon>Agaricomycetidae</taxon>
        <taxon>Agaricales</taxon>
        <taxon>Agaricineae</taxon>
        <taxon>Strophariaceae</taxon>
        <taxon>Pholiota</taxon>
    </lineage>
</organism>
<feature type="domain" description="RING-type" evidence="2">
    <location>
        <begin position="420"/>
        <end position="504"/>
    </location>
</feature>
<dbReference type="InterPro" id="IPR013083">
    <property type="entry name" value="Znf_RING/FYVE/PHD"/>
</dbReference>
<dbReference type="AlphaFoldDB" id="A0A9P5Z4A8"/>
<evidence type="ECO:0000259" key="2">
    <source>
        <dbReference type="SMART" id="SM00184"/>
    </source>
</evidence>
<feature type="region of interest" description="Disordered" evidence="1">
    <location>
        <begin position="270"/>
        <end position="296"/>
    </location>
</feature>
<comment type="caution">
    <text evidence="3">The sequence shown here is derived from an EMBL/GenBank/DDBJ whole genome shotgun (WGS) entry which is preliminary data.</text>
</comment>
<dbReference type="GO" id="GO:0005737">
    <property type="term" value="C:cytoplasm"/>
    <property type="evidence" value="ECO:0007669"/>
    <property type="project" value="TreeGrafter"/>
</dbReference>
<dbReference type="SMART" id="SM00184">
    <property type="entry name" value="RING"/>
    <property type="match status" value="1"/>
</dbReference>
<dbReference type="OrthoDB" id="1711136at2759"/>
<accession>A0A9P5Z4A8</accession>
<protein>
    <recommendedName>
        <fullName evidence="2">RING-type domain-containing protein</fullName>
    </recommendedName>
</protein>
<dbReference type="PANTHER" id="PTHR22996">
    <property type="entry name" value="MAHOGUNIN"/>
    <property type="match status" value="1"/>
</dbReference>
<dbReference type="Pfam" id="PF13920">
    <property type="entry name" value="zf-C3HC4_3"/>
    <property type="match status" value="1"/>
</dbReference>
<dbReference type="InterPro" id="IPR001841">
    <property type="entry name" value="Znf_RING"/>
</dbReference>
<feature type="region of interest" description="Disordered" evidence="1">
    <location>
        <begin position="203"/>
        <end position="244"/>
    </location>
</feature>
<evidence type="ECO:0000256" key="1">
    <source>
        <dbReference type="SAM" id="MobiDB-lite"/>
    </source>
</evidence>
<feature type="region of interest" description="Disordered" evidence="1">
    <location>
        <begin position="551"/>
        <end position="570"/>
    </location>
</feature>
<name>A0A9P5Z4A8_9AGAR</name>
<dbReference type="PANTHER" id="PTHR22996:SF0">
    <property type="entry name" value="RE60872P-RELATED"/>
    <property type="match status" value="1"/>
</dbReference>
<sequence length="603" mass="64243">MWNRTRRLQAAPFLARTGTNTSAAATAMAQNNATPQADANATAKDKKSSEPLFGPSIGSVTNGPAWTLSTEKKVVTDELTPDIVSSWIEKSKEPSQPTTTLQALVNLKRPTLRLSPLTHDDASPDIADQHHHGLEFEYDCDAPKCGIYVHVLLPKTHPDAPPTSSHYPLSKLLVFETVVEGGFGNHLKLEEGAMLELGRFEHVHDHTPPPESSSQDLPTVAESSSSGDLLASHSPDANGRNNHNRRRFTNFHFRKRSHNRSISGPALAVVDAEPAPAQEAAAGKTGKDGTKEEPEEGVKVTIRLAALDEQGTELASPNEQITYLHIVRLGPKVLSEGADAADSDEDTRPWVVKVVKREATIGPHTFHLHEIFGLTSSSHSTAPAATPPPVVPVTHTYPPEEGQAVPPITVADDDDPQSECLLCLSSPREVVLLPCRHLVACKECALNMVEFGAGGNITQTPEPPVIGAVTEDGAPAPITPGVTPAPPTAQRRKRKAKGWFCPVCRQPYTSMLRLTTVPPPISEHKDGEGSGTEDELPVMPEQAHTHAVATSNGNNAAAPPATEGRGTGLLGGSLRPGFLRGLNLGRAPAGDVENQNATVPARA</sequence>
<reference evidence="3" key="1">
    <citation type="submission" date="2020-11" db="EMBL/GenBank/DDBJ databases">
        <authorList>
            <consortium name="DOE Joint Genome Institute"/>
            <person name="Ahrendt S."/>
            <person name="Riley R."/>
            <person name="Andreopoulos W."/>
            <person name="Labutti K."/>
            <person name="Pangilinan J."/>
            <person name="Ruiz-Duenas F.J."/>
            <person name="Barrasa J.M."/>
            <person name="Sanchez-Garcia M."/>
            <person name="Camarero S."/>
            <person name="Miyauchi S."/>
            <person name="Serrano A."/>
            <person name="Linde D."/>
            <person name="Babiker R."/>
            <person name="Drula E."/>
            <person name="Ayuso-Fernandez I."/>
            <person name="Pacheco R."/>
            <person name="Padilla G."/>
            <person name="Ferreira P."/>
            <person name="Barriuso J."/>
            <person name="Kellner H."/>
            <person name="Castanera R."/>
            <person name="Alfaro M."/>
            <person name="Ramirez L."/>
            <person name="Pisabarro A.G."/>
            <person name="Kuo A."/>
            <person name="Tritt A."/>
            <person name="Lipzen A."/>
            <person name="He G."/>
            <person name="Yan M."/>
            <person name="Ng V."/>
            <person name="Cullen D."/>
            <person name="Martin F."/>
            <person name="Rosso M.-N."/>
            <person name="Henrissat B."/>
            <person name="Hibbett D."/>
            <person name="Martinez A.T."/>
            <person name="Grigoriev I.V."/>
        </authorList>
    </citation>
    <scope>NUCLEOTIDE SEQUENCE</scope>
    <source>
        <strain evidence="3">CIRM-BRFM 674</strain>
    </source>
</reference>
<proteinExistence type="predicted"/>
<dbReference type="InterPro" id="IPR045194">
    <property type="entry name" value="MGRN1/RNF157-like"/>
</dbReference>
<dbReference type="EMBL" id="MU155192">
    <property type="protein sequence ID" value="KAF9480581.1"/>
    <property type="molecule type" value="Genomic_DNA"/>
</dbReference>
<dbReference type="GO" id="GO:0061630">
    <property type="term" value="F:ubiquitin protein ligase activity"/>
    <property type="evidence" value="ECO:0007669"/>
    <property type="project" value="UniProtKB-EC"/>
</dbReference>
<feature type="region of interest" description="Disordered" evidence="1">
    <location>
        <begin position="516"/>
        <end position="537"/>
    </location>
</feature>
<feature type="compositionally biased region" description="Low complexity" evidence="1">
    <location>
        <begin position="270"/>
        <end position="282"/>
    </location>
</feature>
<feature type="compositionally biased region" description="Basic and acidic residues" evidence="1">
    <location>
        <begin position="285"/>
        <end position="296"/>
    </location>
</feature>
<dbReference type="SUPFAM" id="SSF57850">
    <property type="entry name" value="RING/U-box"/>
    <property type="match status" value="1"/>
</dbReference>